<dbReference type="EMBL" id="CAXLJM020000068">
    <property type="protein sequence ID" value="CAL8124614.1"/>
    <property type="molecule type" value="Genomic_DNA"/>
</dbReference>
<evidence type="ECO:0000313" key="3">
    <source>
        <dbReference type="Proteomes" id="UP001642540"/>
    </source>
</evidence>
<dbReference type="PROSITE" id="PS50181">
    <property type="entry name" value="FBOX"/>
    <property type="match status" value="1"/>
</dbReference>
<reference evidence="2 3" key="1">
    <citation type="submission" date="2024-08" db="EMBL/GenBank/DDBJ databases">
        <authorList>
            <person name="Cucini C."/>
            <person name="Frati F."/>
        </authorList>
    </citation>
    <scope>NUCLEOTIDE SEQUENCE [LARGE SCALE GENOMIC DNA]</scope>
</reference>
<dbReference type="Gene3D" id="3.80.10.10">
    <property type="entry name" value="Ribonuclease Inhibitor"/>
    <property type="match status" value="1"/>
</dbReference>
<keyword evidence="3" id="KW-1185">Reference proteome</keyword>
<sequence>MNSIETLPNEILCKILGFLSTHEKFRAREVCQKWKGQVDENVPFFDVILSNSSDPAVLARFQTRRVASIILPGPSYLCSNIPIQNLSHLCRLKLVGNVVGPAVTDLATRAVNLTELEIWMNLDSDWPERKKTCELLPALRKIKNLYLRNSFGGIAWFTFECWKPILRDEMPKLKRLEIDVSRWRATDRDTNLFGVVTFKPSANLCEFSLYNSSETQPEGLNSYVRVAAGWEERSEGASASKGLRKLNLIGVTRRVVTDYKQWGILLSDQGNLEELQLYDSYSHFPGCGYDMSIIQQALRNNVDSLHTIRLDIEADRGSNEFDMGIFAPLATLRHLHLIRPGGILRDSGRIVRDLCRIQNCSTVIKGTLRSLLLYGFKFQKQEIDDVIKEMVKLNLERVEFARSAVFEIGVGWNYFQRLALQMNMKPEVKVIMTFLPSGSYGVEFRFIPNANSS</sequence>
<dbReference type="SUPFAM" id="SSF81383">
    <property type="entry name" value="F-box domain"/>
    <property type="match status" value="1"/>
</dbReference>
<dbReference type="Gene3D" id="1.20.1280.50">
    <property type="match status" value="1"/>
</dbReference>
<feature type="domain" description="F-box" evidence="1">
    <location>
        <begin position="1"/>
        <end position="47"/>
    </location>
</feature>
<organism evidence="2 3">
    <name type="scientific">Orchesella dallaii</name>
    <dbReference type="NCBI Taxonomy" id="48710"/>
    <lineage>
        <taxon>Eukaryota</taxon>
        <taxon>Metazoa</taxon>
        <taxon>Ecdysozoa</taxon>
        <taxon>Arthropoda</taxon>
        <taxon>Hexapoda</taxon>
        <taxon>Collembola</taxon>
        <taxon>Entomobryomorpha</taxon>
        <taxon>Entomobryoidea</taxon>
        <taxon>Orchesellidae</taxon>
        <taxon>Orchesellinae</taxon>
        <taxon>Orchesella</taxon>
    </lineage>
</organism>
<dbReference type="SMART" id="SM00256">
    <property type="entry name" value="FBOX"/>
    <property type="match status" value="1"/>
</dbReference>
<dbReference type="Pfam" id="PF12937">
    <property type="entry name" value="F-box-like"/>
    <property type="match status" value="1"/>
</dbReference>
<name>A0ABP1RDH1_9HEXA</name>
<proteinExistence type="predicted"/>
<evidence type="ECO:0000313" key="2">
    <source>
        <dbReference type="EMBL" id="CAL8124614.1"/>
    </source>
</evidence>
<dbReference type="CDD" id="cd09917">
    <property type="entry name" value="F-box_SF"/>
    <property type="match status" value="1"/>
</dbReference>
<gene>
    <name evidence="2" type="ORF">ODALV1_LOCUS20690</name>
</gene>
<dbReference type="Proteomes" id="UP001642540">
    <property type="component" value="Unassembled WGS sequence"/>
</dbReference>
<dbReference type="InterPro" id="IPR001810">
    <property type="entry name" value="F-box_dom"/>
</dbReference>
<comment type="caution">
    <text evidence="2">The sequence shown here is derived from an EMBL/GenBank/DDBJ whole genome shotgun (WGS) entry which is preliminary data.</text>
</comment>
<dbReference type="InterPro" id="IPR032675">
    <property type="entry name" value="LRR_dom_sf"/>
</dbReference>
<protein>
    <recommendedName>
        <fullName evidence="1">F-box domain-containing protein</fullName>
    </recommendedName>
</protein>
<accession>A0ABP1RDH1</accession>
<evidence type="ECO:0000259" key="1">
    <source>
        <dbReference type="PROSITE" id="PS50181"/>
    </source>
</evidence>
<dbReference type="InterPro" id="IPR036047">
    <property type="entry name" value="F-box-like_dom_sf"/>
</dbReference>
<dbReference type="SUPFAM" id="SSF52047">
    <property type="entry name" value="RNI-like"/>
    <property type="match status" value="1"/>
</dbReference>